<dbReference type="Proteomes" id="UP000694414">
    <property type="component" value="Unplaced"/>
</dbReference>
<evidence type="ECO:0000313" key="2">
    <source>
        <dbReference type="Ensembl" id="ENSPSMP00000020334.1"/>
    </source>
</evidence>
<dbReference type="GO" id="GO:0032006">
    <property type="term" value="P:regulation of TOR signaling"/>
    <property type="evidence" value="ECO:0007669"/>
    <property type="project" value="TreeGrafter"/>
</dbReference>
<accession>A0A8C9DMA7</accession>
<dbReference type="GO" id="GO:0140007">
    <property type="term" value="C:KICSTOR complex"/>
    <property type="evidence" value="ECO:0007669"/>
    <property type="project" value="TreeGrafter"/>
</dbReference>
<evidence type="ECO:0000256" key="1">
    <source>
        <dbReference type="SAM" id="MobiDB-lite"/>
    </source>
</evidence>
<dbReference type="SUPFAM" id="SSF50978">
    <property type="entry name" value="WD40 repeat-like"/>
    <property type="match status" value="1"/>
</dbReference>
<protein>
    <submittedName>
        <fullName evidence="2">Integrin alpha FG-GAP repeat containing 2</fullName>
    </submittedName>
</protein>
<sequence length="442" mass="49051">MRSVSYVQRVALEFSGSLFPHAICLGDVDNDTLNELVVGDTSGKLSVYKNDDSRPWLTCSCQGMVSFSPDLCDNLLVAVSAEGWFHLFDLTPAKVLDASGHHETLMGEEQRPVFKQHIPANTKVMLISDIDGDGFCELVVGYTDRVVRAFRWEELGEGPEHLTGQLVSLKKWMLEGQVDSLSVTPGPLGVPELMVSQPGCAYAILLCTWNKDAKSPPSSEEATEGSRETPAARDVVLHQTSGRIHNKNVSTHLIGNIKQGHGPESGGSGLFALCTLDGTLKLMEEADRLLWSVQVDHQLFALEKLDVTGNGHEEVVACAWDGQTYIIDHNRTVVRFQVDENIRAFCAGLYACKEGRNSPCLVYVTFNQKIYVYWEVRLERMESTNLLKLLEAEPEYRSLLRELGVGEYQESQDLDPEDLPATRRRGEGHSETQASRARGARQ</sequence>
<feature type="region of interest" description="Disordered" evidence="1">
    <location>
        <begin position="407"/>
        <end position="442"/>
    </location>
</feature>
<keyword evidence="3" id="KW-1185">Reference proteome</keyword>
<reference evidence="2" key="2">
    <citation type="submission" date="2025-09" db="UniProtKB">
        <authorList>
            <consortium name="Ensembl"/>
        </authorList>
    </citation>
    <scope>IDENTIFICATION</scope>
</reference>
<reference evidence="2" key="1">
    <citation type="submission" date="2025-08" db="UniProtKB">
        <authorList>
            <consortium name="Ensembl"/>
        </authorList>
    </citation>
    <scope>IDENTIFICATION</scope>
</reference>
<name>A0A8C9DMA7_PROSS</name>
<dbReference type="SUPFAM" id="SSF69318">
    <property type="entry name" value="Integrin alpha N-terminal domain"/>
    <property type="match status" value="1"/>
</dbReference>
<dbReference type="GeneTree" id="ENSGT00390000005378"/>
<dbReference type="PANTHER" id="PTHR16317">
    <property type="entry name" value="INTEGRIN ALPHA REPEAT DOMAIN-CONTAINING"/>
    <property type="match status" value="1"/>
</dbReference>
<evidence type="ECO:0000313" key="3">
    <source>
        <dbReference type="Proteomes" id="UP000694414"/>
    </source>
</evidence>
<organism evidence="2 3">
    <name type="scientific">Prolemur simus</name>
    <name type="common">Greater bamboo lemur</name>
    <name type="synonym">Hapalemur simus</name>
    <dbReference type="NCBI Taxonomy" id="1328070"/>
    <lineage>
        <taxon>Eukaryota</taxon>
        <taxon>Metazoa</taxon>
        <taxon>Chordata</taxon>
        <taxon>Craniata</taxon>
        <taxon>Vertebrata</taxon>
        <taxon>Euteleostomi</taxon>
        <taxon>Mammalia</taxon>
        <taxon>Eutheria</taxon>
        <taxon>Euarchontoglires</taxon>
        <taxon>Primates</taxon>
        <taxon>Strepsirrhini</taxon>
        <taxon>Lemuriformes</taxon>
        <taxon>Lemuridae</taxon>
        <taxon>Prolemur</taxon>
    </lineage>
</organism>
<gene>
    <name evidence="2" type="primary">ITFG2</name>
</gene>
<proteinExistence type="predicted"/>
<feature type="compositionally biased region" description="Basic and acidic residues" evidence="1">
    <location>
        <begin position="420"/>
        <end position="430"/>
    </location>
</feature>
<dbReference type="Pfam" id="PF15907">
    <property type="entry name" value="Itfg2"/>
    <property type="match status" value="1"/>
</dbReference>
<dbReference type="Ensembl" id="ENSPSMT00000023574.1">
    <property type="protein sequence ID" value="ENSPSMP00000020334.1"/>
    <property type="gene ID" value="ENSPSMG00000014367.1"/>
</dbReference>
<dbReference type="PANTHER" id="PTHR16317:SF1">
    <property type="entry name" value="KICSTOR COMPLEX PROTEIN ITFG2"/>
    <property type="match status" value="1"/>
</dbReference>
<dbReference type="InterPro" id="IPR031793">
    <property type="entry name" value="KICSTOR_ITFG2"/>
</dbReference>
<dbReference type="InterPro" id="IPR028994">
    <property type="entry name" value="Integrin_alpha_N"/>
</dbReference>
<dbReference type="InterPro" id="IPR036322">
    <property type="entry name" value="WD40_repeat_dom_sf"/>
</dbReference>
<dbReference type="AlphaFoldDB" id="A0A8C9DMA7"/>